<dbReference type="AlphaFoldDB" id="A0A8J6BKS4"/>
<dbReference type="Proteomes" id="UP000770717">
    <property type="component" value="Unassembled WGS sequence"/>
</dbReference>
<sequence>MYPALLLCSPWTPPDLPSPQRWLLLRYFLTYPVLQHFFSFLSAEALLTLNPYNPLLHGTLCPVFPQEDGDQQHMAASPHWCLHELLADVHSVG</sequence>
<keyword evidence="2" id="KW-1185">Reference proteome</keyword>
<evidence type="ECO:0000313" key="1">
    <source>
        <dbReference type="EMBL" id="KAG9461998.1"/>
    </source>
</evidence>
<accession>A0A8J6BKS4</accession>
<proteinExistence type="predicted"/>
<dbReference type="EMBL" id="WNTK01014515">
    <property type="protein sequence ID" value="KAG9461998.1"/>
    <property type="molecule type" value="Genomic_DNA"/>
</dbReference>
<comment type="caution">
    <text evidence="1">The sequence shown here is derived from an EMBL/GenBank/DDBJ whole genome shotgun (WGS) entry which is preliminary data.</text>
</comment>
<gene>
    <name evidence="1" type="ORF">GDO78_015167</name>
</gene>
<evidence type="ECO:0000313" key="2">
    <source>
        <dbReference type="Proteomes" id="UP000770717"/>
    </source>
</evidence>
<name>A0A8J6BKS4_ELECQ</name>
<organism evidence="1 2">
    <name type="scientific">Eleutherodactylus coqui</name>
    <name type="common">Puerto Rican coqui</name>
    <dbReference type="NCBI Taxonomy" id="57060"/>
    <lineage>
        <taxon>Eukaryota</taxon>
        <taxon>Metazoa</taxon>
        <taxon>Chordata</taxon>
        <taxon>Craniata</taxon>
        <taxon>Vertebrata</taxon>
        <taxon>Euteleostomi</taxon>
        <taxon>Amphibia</taxon>
        <taxon>Batrachia</taxon>
        <taxon>Anura</taxon>
        <taxon>Neobatrachia</taxon>
        <taxon>Hyloidea</taxon>
        <taxon>Eleutherodactylidae</taxon>
        <taxon>Eleutherodactylinae</taxon>
        <taxon>Eleutherodactylus</taxon>
        <taxon>Eleutherodactylus</taxon>
    </lineage>
</organism>
<reference evidence="1" key="1">
    <citation type="thesis" date="2020" institute="ProQuest LLC" country="789 East Eisenhower Parkway, Ann Arbor, MI, USA">
        <title>Comparative Genomics and Chromosome Evolution.</title>
        <authorList>
            <person name="Mudd A.B."/>
        </authorList>
    </citation>
    <scope>NUCLEOTIDE SEQUENCE</scope>
    <source>
        <strain evidence="1">HN-11 Male</strain>
        <tissue evidence="1">Kidney and liver</tissue>
    </source>
</reference>
<protein>
    <submittedName>
        <fullName evidence="1">Uncharacterized protein</fullName>
    </submittedName>
</protein>